<dbReference type="PANTHER" id="PTHR35789:SF1">
    <property type="entry name" value="SPORE GERMINATION PROTEIN B3"/>
    <property type="match status" value="1"/>
</dbReference>
<accession>A0A0B5AR62</accession>
<dbReference type="GO" id="GO:0009847">
    <property type="term" value="P:spore germination"/>
    <property type="evidence" value="ECO:0007669"/>
    <property type="project" value="InterPro"/>
</dbReference>
<keyword evidence="6" id="KW-0564">Palmitate</keyword>
<dbReference type="InterPro" id="IPR038501">
    <property type="entry name" value="Spore_GerAC_C_sf"/>
</dbReference>
<keyword evidence="3" id="KW-0309">Germination</keyword>
<evidence type="ECO:0000256" key="5">
    <source>
        <dbReference type="ARBA" id="ARBA00023136"/>
    </source>
</evidence>
<evidence type="ECO:0000256" key="8">
    <source>
        <dbReference type="SAM" id="SignalP"/>
    </source>
</evidence>
<dbReference type="NCBIfam" id="TIGR02887">
    <property type="entry name" value="spore_ger_x_C"/>
    <property type="match status" value="1"/>
</dbReference>
<dbReference type="InterPro" id="IPR046953">
    <property type="entry name" value="Spore_GerAC-like_C"/>
</dbReference>
<evidence type="ECO:0000313" key="11">
    <source>
        <dbReference type="EMBL" id="AJD92576.1"/>
    </source>
</evidence>
<gene>
    <name evidence="11" type="ORF">JMA_32590</name>
</gene>
<sequence>MRKMPLLLIMSCLMLSGCWDQNLLKEVQLIYTAGYDQTEEGEVTATTLAPPIEETDQVNEITVTGHTVRDSMLEMDLLIAEFADFSKLQTILLGSDLVKDEVYPFLDELYRNPQHNLHARVAVTDRAASELLSEQYDTQKRKSEYFKGLLESSELTTVTPYVSLQDACTIMFNTEKDLYLPYITYEKEQKRAKVEGIALFHNNRFTGEYLNTEESVIFNMLNNDTEELVRVTRRVHDDSELEVENWLTVNIKHSKTRMSISKDLKKWVTDVEMDIVMTEYGQNKITKNKEAELQKRLKEILTEDIRHVMEKLQKSQSDAFGLANRVSAFNAERWDSDTWDETYQALQLQVNVEMKVIGTGIID</sequence>
<evidence type="ECO:0008006" key="13">
    <source>
        <dbReference type="Google" id="ProtNLM"/>
    </source>
</evidence>
<evidence type="ECO:0000256" key="2">
    <source>
        <dbReference type="ARBA" id="ARBA00007886"/>
    </source>
</evidence>
<feature type="chain" id="PRO_5038399641" description="Spore germination protein" evidence="8">
    <location>
        <begin position="21"/>
        <end position="363"/>
    </location>
</feature>
<dbReference type="GO" id="GO:0016020">
    <property type="term" value="C:membrane"/>
    <property type="evidence" value="ECO:0007669"/>
    <property type="project" value="UniProtKB-SubCell"/>
</dbReference>
<evidence type="ECO:0000256" key="3">
    <source>
        <dbReference type="ARBA" id="ARBA00022544"/>
    </source>
</evidence>
<dbReference type="KEGG" id="jeo:JMA_32590"/>
<feature type="signal peptide" evidence="8">
    <location>
        <begin position="1"/>
        <end position="20"/>
    </location>
</feature>
<dbReference type="Pfam" id="PF05504">
    <property type="entry name" value="Spore_GerAC"/>
    <property type="match status" value="1"/>
</dbReference>
<evidence type="ECO:0000256" key="6">
    <source>
        <dbReference type="ARBA" id="ARBA00023139"/>
    </source>
</evidence>
<dbReference type="Pfam" id="PF25198">
    <property type="entry name" value="Spore_GerAC_N"/>
    <property type="match status" value="1"/>
</dbReference>
<evidence type="ECO:0000259" key="9">
    <source>
        <dbReference type="Pfam" id="PF05504"/>
    </source>
</evidence>
<feature type="domain" description="Spore germination protein N-terminal" evidence="10">
    <location>
        <begin position="20"/>
        <end position="184"/>
    </location>
</feature>
<evidence type="ECO:0000256" key="4">
    <source>
        <dbReference type="ARBA" id="ARBA00022729"/>
    </source>
</evidence>
<dbReference type="STRING" id="1508404.JMA_32590"/>
<evidence type="ECO:0000256" key="1">
    <source>
        <dbReference type="ARBA" id="ARBA00004635"/>
    </source>
</evidence>
<dbReference type="InterPro" id="IPR008844">
    <property type="entry name" value="Spore_GerAC-like"/>
</dbReference>
<dbReference type="Proteomes" id="UP000031449">
    <property type="component" value="Chromosome"/>
</dbReference>
<dbReference type="OrthoDB" id="2370124at2"/>
<dbReference type="AlphaFoldDB" id="A0A0B5AR62"/>
<dbReference type="InterPro" id="IPR057336">
    <property type="entry name" value="GerAC_N"/>
</dbReference>
<proteinExistence type="inferred from homology"/>
<dbReference type="PROSITE" id="PS51257">
    <property type="entry name" value="PROKAR_LIPOPROTEIN"/>
    <property type="match status" value="1"/>
</dbReference>
<dbReference type="PANTHER" id="PTHR35789">
    <property type="entry name" value="SPORE GERMINATION PROTEIN B3"/>
    <property type="match status" value="1"/>
</dbReference>
<comment type="subcellular location">
    <subcellularLocation>
        <location evidence="1">Membrane</location>
        <topology evidence="1">Lipid-anchor</topology>
    </subcellularLocation>
</comment>
<keyword evidence="12" id="KW-1185">Reference proteome</keyword>
<dbReference type="BioCyc" id="JESP1508404:G14D9-12540-MONOMER"/>
<name>A0A0B5AR62_9BACL</name>
<protein>
    <recommendedName>
        <fullName evidence="13">Spore germination protein</fullName>
    </recommendedName>
</protein>
<keyword evidence="5" id="KW-0472">Membrane</keyword>
<comment type="similarity">
    <text evidence="2">Belongs to the GerABKC lipoprotein family.</text>
</comment>
<evidence type="ECO:0000259" key="10">
    <source>
        <dbReference type="Pfam" id="PF25198"/>
    </source>
</evidence>
<evidence type="ECO:0000313" key="12">
    <source>
        <dbReference type="Proteomes" id="UP000031449"/>
    </source>
</evidence>
<keyword evidence="7" id="KW-0449">Lipoprotein</keyword>
<dbReference type="HOGENOM" id="CLU_051140_1_1_9"/>
<reference evidence="11 12" key="1">
    <citation type="submission" date="2014-08" db="EMBL/GenBank/DDBJ databases">
        <title>Complete genome of a marine bacteria Jeotgalibacillus malaysiensis.</title>
        <authorList>
            <person name="Yaakop A.S."/>
            <person name="Chan K.-G."/>
            <person name="Goh K.M."/>
        </authorList>
    </citation>
    <scope>NUCLEOTIDE SEQUENCE [LARGE SCALE GENOMIC DNA]</scope>
    <source>
        <strain evidence="11 12">D5</strain>
    </source>
</reference>
<dbReference type="EMBL" id="CP009416">
    <property type="protein sequence ID" value="AJD92576.1"/>
    <property type="molecule type" value="Genomic_DNA"/>
</dbReference>
<organism evidence="11 12">
    <name type="scientific">Jeotgalibacillus malaysiensis</name>
    <dbReference type="NCBI Taxonomy" id="1508404"/>
    <lineage>
        <taxon>Bacteria</taxon>
        <taxon>Bacillati</taxon>
        <taxon>Bacillota</taxon>
        <taxon>Bacilli</taxon>
        <taxon>Bacillales</taxon>
        <taxon>Caryophanaceae</taxon>
        <taxon>Jeotgalibacillus</taxon>
    </lineage>
</organism>
<dbReference type="Gene3D" id="3.30.300.210">
    <property type="entry name" value="Nutrient germinant receptor protein C, domain 3"/>
    <property type="match status" value="1"/>
</dbReference>
<feature type="domain" description="Spore germination GerAC-like C-terminal" evidence="9">
    <location>
        <begin position="195"/>
        <end position="360"/>
    </location>
</feature>
<keyword evidence="4 8" id="KW-0732">Signal</keyword>
<evidence type="ECO:0000256" key="7">
    <source>
        <dbReference type="ARBA" id="ARBA00023288"/>
    </source>
</evidence>